<reference evidence="2" key="1">
    <citation type="submission" date="2023-03" db="EMBL/GenBank/DDBJ databases">
        <authorList>
            <person name="Steffen K."/>
            <person name="Cardenas P."/>
        </authorList>
    </citation>
    <scope>NUCLEOTIDE SEQUENCE</scope>
</reference>
<protein>
    <recommendedName>
        <fullName evidence="1">RNA ligase domain-containing protein</fullName>
    </recommendedName>
</protein>
<dbReference type="SUPFAM" id="SSF56091">
    <property type="entry name" value="DNA ligase/mRNA capping enzyme, catalytic domain"/>
    <property type="match status" value="1"/>
</dbReference>
<dbReference type="Gene3D" id="3.30.470.30">
    <property type="entry name" value="DNA ligase/mRNA capping enzyme"/>
    <property type="match status" value="1"/>
</dbReference>
<comment type="caution">
    <text evidence="2">The sequence shown here is derived from an EMBL/GenBank/DDBJ whole genome shotgun (WGS) entry which is preliminary data.</text>
</comment>
<dbReference type="PANTHER" id="PTHR43883:SF1">
    <property type="entry name" value="GLUCONOKINASE"/>
    <property type="match status" value="1"/>
</dbReference>
<dbReference type="Proteomes" id="UP001174909">
    <property type="component" value="Unassembled WGS sequence"/>
</dbReference>
<dbReference type="AlphaFoldDB" id="A0AA35W578"/>
<dbReference type="EMBL" id="CASHTH010000365">
    <property type="protein sequence ID" value="CAI7999204.1"/>
    <property type="molecule type" value="Genomic_DNA"/>
</dbReference>
<evidence type="ECO:0000313" key="3">
    <source>
        <dbReference type="Proteomes" id="UP001174909"/>
    </source>
</evidence>
<dbReference type="PANTHER" id="PTHR43883">
    <property type="entry name" value="SLR0207 PROTEIN"/>
    <property type="match status" value="1"/>
</dbReference>
<accession>A0AA35W578</accession>
<gene>
    <name evidence="2" type="ORF">GBAR_LOCUS2649</name>
</gene>
<dbReference type="InterPro" id="IPR052732">
    <property type="entry name" value="Cell-binding_unc_protein"/>
</dbReference>
<feature type="domain" description="RNA ligase" evidence="1">
    <location>
        <begin position="43"/>
        <end position="200"/>
    </location>
</feature>
<dbReference type="InterPro" id="IPR021122">
    <property type="entry name" value="RNA_ligase_dom_REL/Rnl2"/>
</dbReference>
<dbReference type="Pfam" id="PF09414">
    <property type="entry name" value="RNA_ligase"/>
    <property type="match status" value="1"/>
</dbReference>
<keyword evidence="3" id="KW-1185">Reference proteome</keyword>
<organism evidence="2 3">
    <name type="scientific">Geodia barretti</name>
    <name type="common">Barrett's horny sponge</name>
    <dbReference type="NCBI Taxonomy" id="519541"/>
    <lineage>
        <taxon>Eukaryota</taxon>
        <taxon>Metazoa</taxon>
        <taxon>Porifera</taxon>
        <taxon>Demospongiae</taxon>
        <taxon>Heteroscleromorpha</taxon>
        <taxon>Tetractinellida</taxon>
        <taxon>Astrophorina</taxon>
        <taxon>Geodiidae</taxon>
        <taxon>Geodia</taxon>
    </lineage>
</organism>
<proteinExistence type="predicted"/>
<evidence type="ECO:0000259" key="1">
    <source>
        <dbReference type="Pfam" id="PF09414"/>
    </source>
</evidence>
<evidence type="ECO:0000313" key="2">
    <source>
        <dbReference type="EMBL" id="CAI7999204.1"/>
    </source>
</evidence>
<name>A0AA35W578_GEOBA</name>
<sequence>MERHEVVKKYPRTPHLPFSPGVQSDDVVIGEAELGSLPLLSEETVLTEKLDGANCSIYRGTVYSRTVNTAATHPSFGPVKELACQLNYSMPDNIQLFGENMFGVHSIEYDGLTSFFYAFAGLRDGEQWLGWDELCGLARDLDVPSVPLLNRQTFSSFGQLQQTIQLNKSQCGSCPAEGVVLRTVRGFSFHEFDRYTAKYVRENHIQTDATWRRTWKQATLVK</sequence>